<dbReference type="VEuPathDB" id="GiardiaDB:GMRT_13384"/>
<dbReference type="EMBL" id="VDLU01000005">
    <property type="protein sequence ID" value="TNJ26351.1"/>
    <property type="molecule type" value="Genomic_DNA"/>
</dbReference>
<sequence>MSGGRDFYEVLEVARTATQDELKRAYRRQALRWHPDRNREGRAEAEKRFKLISEAYAVLSDPEKRAVYDRFGEEGLRIVGPDGSTTASGQPRVVFTGAPFMNADAAFKLFEQVFGSIDPFASEFDQGLSNFGTFPGMSETKWRPRPEKKRKDADVFVDLELTLEELYFGCVKHRRVTRRIMLADGSSEPKTEVLEIAVKQGWEEGTQIRFKDLGDEAPGTLPADIIFVVKELPHSFFKRKGDDLIVNCDVPLRNALCGYQTELETLDHRTLHIVISEVLHPGATKVIHGEGMPTRADPKQRGVLYVNFTLVFPKHIPEINKKRLFELLQDEESELE</sequence>
<dbReference type="GO" id="GO:0006457">
    <property type="term" value="P:protein folding"/>
    <property type="evidence" value="ECO:0007669"/>
    <property type="project" value="InterPro"/>
</dbReference>
<comment type="caution">
    <text evidence="3">The sequence shown here is derived from an EMBL/GenBank/DDBJ whole genome shotgun (WGS) entry which is preliminary data.</text>
</comment>
<dbReference type="Gene3D" id="2.60.260.20">
    <property type="entry name" value="Urease metallochaperone UreE, N-terminal domain"/>
    <property type="match status" value="2"/>
</dbReference>
<dbReference type="InterPro" id="IPR001623">
    <property type="entry name" value="DnaJ_domain"/>
</dbReference>
<dbReference type="PROSITE" id="PS50076">
    <property type="entry name" value="DNAJ_2"/>
    <property type="match status" value="1"/>
</dbReference>
<dbReference type="InterPro" id="IPR036869">
    <property type="entry name" value="J_dom_sf"/>
</dbReference>
<reference evidence="3 4" key="1">
    <citation type="submission" date="2019-05" db="EMBL/GenBank/DDBJ databases">
        <title>The compact genome of Giardia muris reveals important steps in the evolution of intestinal protozoan parasites.</title>
        <authorList>
            <person name="Xu F."/>
            <person name="Jimenez-Gonzalez A."/>
            <person name="Einarsson E."/>
            <person name="Astvaldsson A."/>
            <person name="Peirasmaki D."/>
            <person name="Eckmann L."/>
            <person name="Andersson J.O."/>
            <person name="Svard S.G."/>
            <person name="Jerlstrom-Hultqvist J."/>
        </authorList>
    </citation>
    <scope>NUCLEOTIDE SEQUENCE [LARGE SCALE GENOMIC DNA]</scope>
    <source>
        <strain evidence="3 4">Roberts-Thomson</strain>
    </source>
</reference>
<dbReference type="GO" id="GO:0051087">
    <property type="term" value="F:protein-folding chaperone binding"/>
    <property type="evidence" value="ECO:0007669"/>
    <property type="project" value="TreeGrafter"/>
</dbReference>
<dbReference type="SUPFAM" id="SSF49493">
    <property type="entry name" value="HSP40/DnaJ peptide-binding domain"/>
    <property type="match status" value="2"/>
</dbReference>
<proteinExistence type="predicted"/>
<feature type="domain" description="J" evidence="2">
    <location>
        <begin position="6"/>
        <end position="72"/>
    </location>
</feature>
<dbReference type="CDD" id="cd10747">
    <property type="entry name" value="DnaJ_C"/>
    <property type="match status" value="1"/>
</dbReference>
<dbReference type="Gene3D" id="1.10.287.110">
    <property type="entry name" value="DnaJ domain"/>
    <property type="match status" value="1"/>
</dbReference>
<name>A0A4Z1T1U0_GIAMU</name>
<evidence type="ECO:0000313" key="3">
    <source>
        <dbReference type="EMBL" id="TNJ26351.1"/>
    </source>
</evidence>
<dbReference type="PANTHER" id="PTHR24078:SF553">
    <property type="entry name" value="DNAJ HOMOLOG SUBFAMILY B MEMBER 5"/>
    <property type="match status" value="1"/>
</dbReference>
<dbReference type="InterPro" id="IPR002939">
    <property type="entry name" value="DnaJ_C"/>
</dbReference>
<dbReference type="Proteomes" id="UP000315496">
    <property type="component" value="Chromosome 5"/>
</dbReference>
<dbReference type="AlphaFoldDB" id="A0A4Z1T1U0"/>
<dbReference type="PROSITE" id="PS00636">
    <property type="entry name" value="DNAJ_1"/>
    <property type="match status" value="1"/>
</dbReference>
<dbReference type="OrthoDB" id="550424at2759"/>
<dbReference type="GO" id="GO:0005829">
    <property type="term" value="C:cytosol"/>
    <property type="evidence" value="ECO:0007669"/>
    <property type="project" value="TreeGrafter"/>
</dbReference>
<organism evidence="3 4">
    <name type="scientific">Giardia muris</name>
    <dbReference type="NCBI Taxonomy" id="5742"/>
    <lineage>
        <taxon>Eukaryota</taxon>
        <taxon>Metamonada</taxon>
        <taxon>Diplomonadida</taxon>
        <taxon>Hexamitidae</taxon>
        <taxon>Giardiinae</taxon>
        <taxon>Giardia</taxon>
    </lineage>
</organism>
<dbReference type="InterPro" id="IPR008971">
    <property type="entry name" value="HSP40/DnaJ_pept-bd"/>
</dbReference>
<dbReference type="SMART" id="SM00271">
    <property type="entry name" value="DnaJ"/>
    <property type="match status" value="1"/>
</dbReference>
<dbReference type="Pfam" id="PF00226">
    <property type="entry name" value="DnaJ"/>
    <property type="match status" value="1"/>
</dbReference>
<protein>
    <submittedName>
        <fullName evidence="3">Chaperone protein DnaJ subfamily B</fullName>
    </submittedName>
</protein>
<keyword evidence="1" id="KW-0143">Chaperone</keyword>
<dbReference type="SUPFAM" id="SSF46565">
    <property type="entry name" value="Chaperone J-domain"/>
    <property type="match status" value="1"/>
</dbReference>
<dbReference type="FunFam" id="2.60.260.20:FF:000015">
    <property type="entry name" value="Heat shock protein 40"/>
    <property type="match status" value="1"/>
</dbReference>
<dbReference type="FunFam" id="1.10.287.110:FF:000076">
    <property type="entry name" value="Chaperone protein dnaJ"/>
    <property type="match status" value="1"/>
</dbReference>
<dbReference type="InterPro" id="IPR018253">
    <property type="entry name" value="DnaJ_domain_CS"/>
</dbReference>
<dbReference type="PANTHER" id="PTHR24078">
    <property type="entry name" value="DNAJ HOMOLOG SUBFAMILY C MEMBER"/>
    <property type="match status" value="1"/>
</dbReference>
<evidence type="ECO:0000256" key="1">
    <source>
        <dbReference type="ARBA" id="ARBA00023186"/>
    </source>
</evidence>
<dbReference type="Pfam" id="PF01556">
    <property type="entry name" value="DnaJ_C"/>
    <property type="match status" value="1"/>
</dbReference>
<dbReference type="PRINTS" id="PR00625">
    <property type="entry name" value="JDOMAIN"/>
</dbReference>
<dbReference type="FunFam" id="2.60.260.20:FF:000006">
    <property type="entry name" value="DnaJ subfamily B member 13"/>
    <property type="match status" value="1"/>
</dbReference>
<evidence type="ECO:0000259" key="2">
    <source>
        <dbReference type="PROSITE" id="PS50076"/>
    </source>
</evidence>
<keyword evidence="4" id="KW-1185">Reference proteome</keyword>
<dbReference type="GO" id="GO:0051082">
    <property type="term" value="F:unfolded protein binding"/>
    <property type="evidence" value="ECO:0007669"/>
    <property type="project" value="InterPro"/>
</dbReference>
<dbReference type="InterPro" id="IPR051339">
    <property type="entry name" value="DnaJ_subfamily_B"/>
</dbReference>
<dbReference type="CDD" id="cd06257">
    <property type="entry name" value="DnaJ"/>
    <property type="match status" value="1"/>
</dbReference>
<gene>
    <name evidence="3" type="ORF">GMRT_13384</name>
</gene>
<accession>A0A4Z1T1U0</accession>
<evidence type="ECO:0000313" key="4">
    <source>
        <dbReference type="Proteomes" id="UP000315496"/>
    </source>
</evidence>